<evidence type="ECO:0000313" key="1">
    <source>
        <dbReference type="EMBL" id="EXJ79310.1"/>
    </source>
</evidence>
<dbReference type="HOGENOM" id="CLU_1806188_0_0_1"/>
<comment type="caution">
    <text evidence="1">The sequence shown here is derived from an EMBL/GenBank/DDBJ whole genome shotgun (WGS) entry which is preliminary data.</text>
</comment>
<dbReference type="OrthoDB" id="3649348at2759"/>
<reference evidence="1 2" key="1">
    <citation type="submission" date="2013-03" db="EMBL/GenBank/DDBJ databases">
        <title>The Genome Sequence of Capronia epimyces CBS 606.96.</title>
        <authorList>
            <consortium name="The Broad Institute Genomics Platform"/>
            <person name="Cuomo C."/>
            <person name="de Hoog S."/>
            <person name="Gorbushina A."/>
            <person name="Walker B."/>
            <person name="Young S.K."/>
            <person name="Zeng Q."/>
            <person name="Gargeya S."/>
            <person name="Fitzgerald M."/>
            <person name="Haas B."/>
            <person name="Abouelleil A."/>
            <person name="Allen A.W."/>
            <person name="Alvarado L."/>
            <person name="Arachchi H.M."/>
            <person name="Berlin A.M."/>
            <person name="Chapman S.B."/>
            <person name="Gainer-Dewar J."/>
            <person name="Goldberg J."/>
            <person name="Griggs A."/>
            <person name="Gujja S."/>
            <person name="Hansen M."/>
            <person name="Howarth C."/>
            <person name="Imamovic A."/>
            <person name="Ireland A."/>
            <person name="Larimer J."/>
            <person name="McCowan C."/>
            <person name="Murphy C."/>
            <person name="Pearson M."/>
            <person name="Poon T.W."/>
            <person name="Priest M."/>
            <person name="Roberts A."/>
            <person name="Saif S."/>
            <person name="Shea T."/>
            <person name="Sisk P."/>
            <person name="Sykes S."/>
            <person name="Wortman J."/>
            <person name="Nusbaum C."/>
            <person name="Birren B."/>
        </authorList>
    </citation>
    <scope>NUCLEOTIDE SEQUENCE [LARGE SCALE GENOMIC DNA]</scope>
    <source>
        <strain evidence="1 2">CBS 606.96</strain>
    </source>
</reference>
<sequence>MASIAAVLCGKVPHHVEFMVKNLVPKIEIVHACATADAAVSEIPGLLKGNVITPSSGLGTNAEGSNRSDVSLIIVGGGYSPEEVEAIRKAVDSVKAMPFFIADTSKTPPGTGPPSTDAIKKRIMDSVEAQEKEHGKLVPGLYKF</sequence>
<protein>
    <submittedName>
        <fullName evidence="1">Uncharacterized protein</fullName>
    </submittedName>
</protein>
<organism evidence="1 2">
    <name type="scientific">Capronia epimyces CBS 606.96</name>
    <dbReference type="NCBI Taxonomy" id="1182542"/>
    <lineage>
        <taxon>Eukaryota</taxon>
        <taxon>Fungi</taxon>
        <taxon>Dikarya</taxon>
        <taxon>Ascomycota</taxon>
        <taxon>Pezizomycotina</taxon>
        <taxon>Eurotiomycetes</taxon>
        <taxon>Chaetothyriomycetidae</taxon>
        <taxon>Chaetothyriales</taxon>
        <taxon>Herpotrichiellaceae</taxon>
        <taxon>Capronia</taxon>
    </lineage>
</organism>
<evidence type="ECO:0000313" key="2">
    <source>
        <dbReference type="Proteomes" id="UP000019478"/>
    </source>
</evidence>
<dbReference type="RefSeq" id="XP_007737098.1">
    <property type="nucleotide sequence ID" value="XM_007738908.1"/>
</dbReference>
<name>W9XPQ0_9EURO</name>
<accession>W9XPQ0</accession>
<proteinExistence type="predicted"/>
<dbReference type="GeneID" id="19172898"/>
<dbReference type="AlphaFoldDB" id="W9XPQ0"/>
<keyword evidence="2" id="KW-1185">Reference proteome</keyword>
<dbReference type="eggNOG" id="ENOG502T0ZY">
    <property type="taxonomic scope" value="Eukaryota"/>
</dbReference>
<dbReference type="Proteomes" id="UP000019478">
    <property type="component" value="Unassembled WGS sequence"/>
</dbReference>
<gene>
    <name evidence="1" type="ORF">A1O3_08812</name>
</gene>
<dbReference type="EMBL" id="AMGY01000008">
    <property type="protein sequence ID" value="EXJ79310.1"/>
    <property type="molecule type" value="Genomic_DNA"/>
</dbReference>